<proteinExistence type="predicted"/>
<protein>
    <submittedName>
        <fullName evidence="2">Uncharacterized protein</fullName>
    </submittedName>
</protein>
<name>A0ABN8HW75_9NEOP</name>
<evidence type="ECO:0000313" key="2">
    <source>
        <dbReference type="EMBL" id="CAH2041155.1"/>
    </source>
</evidence>
<accession>A0ABN8HW75</accession>
<organism evidence="2 3">
    <name type="scientific">Iphiclides podalirius</name>
    <name type="common">scarce swallowtail</name>
    <dbReference type="NCBI Taxonomy" id="110791"/>
    <lineage>
        <taxon>Eukaryota</taxon>
        <taxon>Metazoa</taxon>
        <taxon>Ecdysozoa</taxon>
        <taxon>Arthropoda</taxon>
        <taxon>Hexapoda</taxon>
        <taxon>Insecta</taxon>
        <taxon>Pterygota</taxon>
        <taxon>Neoptera</taxon>
        <taxon>Endopterygota</taxon>
        <taxon>Lepidoptera</taxon>
        <taxon>Glossata</taxon>
        <taxon>Ditrysia</taxon>
        <taxon>Papilionoidea</taxon>
        <taxon>Papilionidae</taxon>
        <taxon>Papilioninae</taxon>
        <taxon>Iphiclides</taxon>
    </lineage>
</organism>
<feature type="region of interest" description="Disordered" evidence="1">
    <location>
        <begin position="1"/>
        <end position="30"/>
    </location>
</feature>
<feature type="compositionally biased region" description="Polar residues" evidence="1">
    <location>
        <begin position="11"/>
        <end position="21"/>
    </location>
</feature>
<evidence type="ECO:0000313" key="3">
    <source>
        <dbReference type="Proteomes" id="UP000837857"/>
    </source>
</evidence>
<evidence type="ECO:0000256" key="1">
    <source>
        <dbReference type="SAM" id="MobiDB-lite"/>
    </source>
</evidence>
<sequence>MQFSAIDRVTQGETSTGLRQPSSHRGRVAHDPRRIWAERCHAFEAGTGGHHFLMSHLDTAPLLIVAMRSANAVPTRGIVFNSRMPLTMVHMTAARPSNYRVPNYSP</sequence>
<gene>
    <name evidence="2" type="ORF">IPOD504_LOCUS2945</name>
</gene>
<dbReference type="Proteomes" id="UP000837857">
    <property type="component" value="Chromosome 13"/>
</dbReference>
<reference evidence="2" key="1">
    <citation type="submission" date="2022-03" db="EMBL/GenBank/DDBJ databases">
        <authorList>
            <person name="Martin H S."/>
        </authorList>
    </citation>
    <scope>NUCLEOTIDE SEQUENCE</scope>
</reference>
<keyword evidence="3" id="KW-1185">Reference proteome</keyword>
<dbReference type="EMBL" id="OW152825">
    <property type="protein sequence ID" value="CAH2041155.1"/>
    <property type="molecule type" value="Genomic_DNA"/>
</dbReference>
<feature type="non-terminal residue" evidence="2">
    <location>
        <position position="106"/>
    </location>
</feature>